<gene>
    <name evidence="1" type="ORF">K9U37_13070</name>
</gene>
<dbReference type="Proteomes" id="UP001139068">
    <property type="component" value="Unassembled WGS sequence"/>
</dbReference>
<dbReference type="EMBL" id="JAIVFL010000001">
    <property type="protein sequence ID" value="MCI4675760.1"/>
    <property type="molecule type" value="Genomic_DNA"/>
</dbReference>
<dbReference type="Gene3D" id="3.40.50.150">
    <property type="entry name" value="Vaccinia Virus protein VP39"/>
    <property type="match status" value="1"/>
</dbReference>
<evidence type="ECO:0000313" key="2">
    <source>
        <dbReference type="Proteomes" id="UP001139068"/>
    </source>
</evidence>
<proteinExistence type="predicted"/>
<organism evidence="1 2">
    <name type="scientific">Candidatus Mycolicibacterium alkanivorans</name>
    <dbReference type="NCBI Taxonomy" id="2954114"/>
    <lineage>
        <taxon>Bacteria</taxon>
        <taxon>Bacillati</taxon>
        <taxon>Actinomycetota</taxon>
        <taxon>Actinomycetes</taxon>
        <taxon>Mycobacteriales</taxon>
        <taxon>Mycobacteriaceae</taxon>
        <taxon>Mycolicibacterium</taxon>
    </lineage>
</organism>
<keyword evidence="2" id="KW-1185">Reference proteome</keyword>
<name>A0ABS9YWX9_9MYCO</name>
<protein>
    <submittedName>
        <fullName evidence="1">Uncharacterized protein</fullName>
    </submittedName>
</protein>
<dbReference type="RefSeq" id="WP_243072037.1">
    <property type="nucleotide sequence ID" value="NZ_JAIVFL010000001.1"/>
</dbReference>
<dbReference type="SUPFAM" id="SSF53335">
    <property type="entry name" value="S-adenosyl-L-methionine-dependent methyltransferases"/>
    <property type="match status" value="1"/>
</dbReference>
<evidence type="ECO:0000313" key="1">
    <source>
        <dbReference type="EMBL" id="MCI4675760.1"/>
    </source>
</evidence>
<accession>A0ABS9YWX9</accession>
<reference evidence="1" key="1">
    <citation type="journal article" date="2022" name="ISME J.">
        <title>Identification of active gaseous-alkane degraders at natural gas seeps.</title>
        <authorList>
            <person name="Farhan Ul Haque M."/>
            <person name="Hernandez M."/>
            <person name="Crombie A.T."/>
            <person name="Murrell J.C."/>
        </authorList>
    </citation>
    <scope>NUCLEOTIDE SEQUENCE</scope>
    <source>
        <strain evidence="1">ANDR5</strain>
    </source>
</reference>
<comment type="caution">
    <text evidence="1">The sequence shown here is derived from an EMBL/GenBank/DDBJ whole genome shotgun (WGS) entry which is preliminary data.</text>
</comment>
<dbReference type="InterPro" id="IPR029063">
    <property type="entry name" value="SAM-dependent_MTases_sf"/>
</dbReference>
<sequence length="123" mass="12809">MQAAATSKAPELSWIEADLAELGSAVPGPFDVVVLAGNVMIFLEPGTEARTLAALAGRLTAGGLLVAGFSMRADRLTLERYDGLAVATGLQLAARWATWDHEPFEGGDYAVSVHKLASVGGVR</sequence>